<protein>
    <submittedName>
        <fullName evidence="1">Endonuclease domain-containing protein</fullName>
    </submittedName>
</protein>
<dbReference type="GO" id="GO:0004519">
    <property type="term" value="F:endonuclease activity"/>
    <property type="evidence" value="ECO:0007669"/>
    <property type="project" value="UniProtKB-KW"/>
</dbReference>
<accession>A0ABW1JDB6</accession>
<evidence type="ECO:0000313" key="1">
    <source>
        <dbReference type="EMBL" id="MFC6007160.1"/>
    </source>
</evidence>
<keyword evidence="1" id="KW-0255">Endonuclease</keyword>
<dbReference type="RefSeq" id="WP_345715965.1">
    <property type="nucleotide sequence ID" value="NZ_BAABFP010000004.1"/>
</dbReference>
<keyword evidence="2" id="KW-1185">Reference proteome</keyword>
<reference evidence="2" key="1">
    <citation type="journal article" date="2019" name="Int. J. Syst. Evol. Microbiol.">
        <title>The Global Catalogue of Microorganisms (GCM) 10K type strain sequencing project: providing services to taxonomists for standard genome sequencing and annotation.</title>
        <authorList>
            <consortium name="The Broad Institute Genomics Platform"/>
            <consortium name="The Broad Institute Genome Sequencing Center for Infectious Disease"/>
            <person name="Wu L."/>
            <person name="Ma J."/>
        </authorList>
    </citation>
    <scope>NUCLEOTIDE SEQUENCE [LARGE SCALE GENOMIC DNA]</scope>
    <source>
        <strain evidence="2">KACC 14249</strain>
    </source>
</reference>
<proteinExistence type="predicted"/>
<dbReference type="Proteomes" id="UP001596189">
    <property type="component" value="Unassembled WGS sequence"/>
</dbReference>
<dbReference type="Gene3D" id="3.40.960.10">
    <property type="entry name" value="VSR Endonuclease"/>
    <property type="match status" value="1"/>
</dbReference>
<dbReference type="SUPFAM" id="SSF52980">
    <property type="entry name" value="Restriction endonuclease-like"/>
    <property type="match status" value="1"/>
</dbReference>
<keyword evidence="1" id="KW-0540">Nuclease</keyword>
<dbReference type="InterPro" id="IPR011335">
    <property type="entry name" value="Restrct_endonuc-II-like"/>
</dbReference>
<keyword evidence="1" id="KW-0378">Hydrolase</keyword>
<gene>
    <name evidence="1" type="ORF">ACFQDO_08465</name>
</gene>
<evidence type="ECO:0000313" key="2">
    <source>
        <dbReference type="Proteomes" id="UP001596189"/>
    </source>
</evidence>
<dbReference type="EMBL" id="JBHSRD010000003">
    <property type="protein sequence ID" value="MFC6007160.1"/>
    <property type="molecule type" value="Genomic_DNA"/>
</dbReference>
<organism evidence="1 2">
    <name type="scientific">Angustibacter luteus</name>
    <dbReference type="NCBI Taxonomy" id="658456"/>
    <lineage>
        <taxon>Bacteria</taxon>
        <taxon>Bacillati</taxon>
        <taxon>Actinomycetota</taxon>
        <taxon>Actinomycetes</taxon>
        <taxon>Kineosporiales</taxon>
        <taxon>Kineosporiaceae</taxon>
    </lineage>
</organism>
<comment type="caution">
    <text evidence="1">The sequence shown here is derived from an EMBL/GenBank/DDBJ whole genome shotgun (WGS) entry which is preliminary data.</text>
</comment>
<sequence>MPSQSELPTALIGRPFTVAEALALGASRDVLRGNRFRTPFRGVRIPVEFEDTLTTRCLAATLVLPKDSVFSHATAARIHALPVPGHWRDGPLHVSTATHGLRRQGMEIHLASNLLSGVDDDHALPIRAAAQCWAELATQLPVDELVVVGDAALRRGLVTQTELTMLVGSLTGRRGVRRLHRALPLLEPATDSPMETRTRLLLVRAGLPRPVANRDVVVDGVWLARPDLSYPDLKIAIEYEGDHHRTDRRQWLRDKTRRRLLEDAGWIVIEVTSVDVHLTPAVTVARVSAAIASRSK</sequence>
<name>A0ABW1JDB6_9ACTN</name>